<dbReference type="NCBIfam" id="TIGR02246">
    <property type="entry name" value="SgcJ/EcaC family oxidoreductase"/>
    <property type="match status" value="1"/>
</dbReference>
<dbReference type="InterPro" id="IPR011944">
    <property type="entry name" value="Steroid_delta5-4_isomerase"/>
</dbReference>
<evidence type="ECO:0000313" key="3">
    <source>
        <dbReference type="Proteomes" id="UP000553963"/>
    </source>
</evidence>
<dbReference type="AlphaFoldDB" id="A0A840AYE2"/>
<evidence type="ECO:0000259" key="1">
    <source>
        <dbReference type="Pfam" id="PF13474"/>
    </source>
</evidence>
<reference evidence="2 3" key="1">
    <citation type="submission" date="2020-08" db="EMBL/GenBank/DDBJ databases">
        <title>Genomic Encyclopedia of Type Strains, Phase IV (KMG-IV): sequencing the most valuable type-strain genomes for metagenomic binning, comparative biology and taxonomic classification.</title>
        <authorList>
            <person name="Goeker M."/>
        </authorList>
    </citation>
    <scope>NUCLEOTIDE SEQUENCE [LARGE SCALE GENOMIC DNA]</scope>
    <source>
        <strain evidence="2 3">DSM 25966</strain>
    </source>
</reference>
<protein>
    <submittedName>
        <fullName evidence="2">Uncharacterized protein (TIGR02246 family)</fullName>
    </submittedName>
</protein>
<organism evidence="2 3">
    <name type="scientific">Kaistia hirudinis</name>
    <dbReference type="NCBI Taxonomy" id="1293440"/>
    <lineage>
        <taxon>Bacteria</taxon>
        <taxon>Pseudomonadati</taxon>
        <taxon>Pseudomonadota</taxon>
        <taxon>Alphaproteobacteria</taxon>
        <taxon>Hyphomicrobiales</taxon>
        <taxon>Kaistiaceae</taxon>
        <taxon>Kaistia</taxon>
    </lineage>
</organism>
<dbReference type="InterPro" id="IPR032710">
    <property type="entry name" value="NTF2-like_dom_sf"/>
</dbReference>
<dbReference type="EMBL" id="JACIDS010000008">
    <property type="protein sequence ID" value="MBB3933801.1"/>
    <property type="molecule type" value="Genomic_DNA"/>
</dbReference>
<keyword evidence="3" id="KW-1185">Reference proteome</keyword>
<name>A0A840AYE2_9HYPH</name>
<feature type="domain" description="SnoaL-like" evidence="1">
    <location>
        <begin position="13"/>
        <end position="124"/>
    </location>
</feature>
<dbReference type="InterPro" id="IPR037401">
    <property type="entry name" value="SnoaL-like"/>
</dbReference>
<evidence type="ECO:0000313" key="2">
    <source>
        <dbReference type="EMBL" id="MBB3933801.1"/>
    </source>
</evidence>
<gene>
    <name evidence="2" type="ORF">GGR25_004879</name>
</gene>
<comment type="caution">
    <text evidence="2">The sequence shown here is derived from an EMBL/GenBank/DDBJ whole genome shotgun (WGS) entry which is preliminary data.</text>
</comment>
<dbReference type="Pfam" id="PF13474">
    <property type="entry name" value="SnoaL_3"/>
    <property type="match status" value="1"/>
</dbReference>
<sequence>MSTTSISANTPTIESLLEQWIAAFNSRDLDAHMALYEKDAVLFGSVDELQIGRDRIRTYFSGRGPNVRVVAYPLPRVAMITPDVASTAGHVEFVDGDAPMPYRMTWLLVRSGGNWRIAQHHGSPRTGA</sequence>
<dbReference type="Proteomes" id="UP000553963">
    <property type="component" value="Unassembled WGS sequence"/>
</dbReference>
<dbReference type="SUPFAM" id="SSF54427">
    <property type="entry name" value="NTF2-like"/>
    <property type="match status" value="1"/>
</dbReference>
<dbReference type="RefSeq" id="WP_183401456.1">
    <property type="nucleotide sequence ID" value="NZ_JACIDS010000008.1"/>
</dbReference>
<dbReference type="CDD" id="cd00531">
    <property type="entry name" value="NTF2_like"/>
    <property type="match status" value="1"/>
</dbReference>
<accession>A0A840AYE2</accession>
<dbReference type="Gene3D" id="3.10.450.50">
    <property type="match status" value="1"/>
</dbReference>
<proteinExistence type="predicted"/>